<evidence type="ECO:0000313" key="1">
    <source>
        <dbReference type="EMBL" id="EFA89546.1"/>
    </source>
</evidence>
<evidence type="ECO:0000313" key="2">
    <source>
        <dbReference type="Proteomes" id="UP000005711"/>
    </source>
</evidence>
<organism evidence="1 2">
    <name type="scientific">Peptoniphilus lacrimalis 315-B</name>
    <dbReference type="NCBI Taxonomy" id="596330"/>
    <lineage>
        <taxon>Bacteria</taxon>
        <taxon>Bacillati</taxon>
        <taxon>Bacillota</taxon>
        <taxon>Tissierellia</taxon>
        <taxon>Tissierellales</taxon>
        <taxon>Peptoniphilaceae</taxon>
        <taxon>Peptoniphilus</taxon>
    </lineage>
</organism>
<sequence>MMAISFIFITMQTFACNINSCANDITKEGMEIQESKIIDTSINLRGFDDDVIYGYRTTLRQSYPNFAKEIRGFEIVRNGLRFRGTLYFQYSGGTPGDYFGVYEGDLYFAGRA</sequence>
<proteinExistence type="predicted"/>
<dbReference type="AlphaFoldDB" id="D1VVH3"/>
<dbReference type="Proteomes" id="UP000005711">
    <property type="component" value="Unassembled WGS sequence"/>
</dbReference>
<gene>
    <name evidence="1" type="ORF">HMPREF0628_1427</name>
</gene>
<accession>D1VVH3</accession>
<keyword evidence="2" id="KW-1185">Reference proteome</keyword>
<protein>
    <submittedName>
        <fullName evidence="1">Uncharacterized protein</fullName>
    </submittedName>
</protein>
<name>D1VVH3_9FIRM</name>
<reference evidence="1 2" key="1">
    <citation type="submission" date="2009-12" db="EMBL/GenBank/DDBJ databases">
        <title>Genome Sequence of Peptoniphilus lacrimalis 315-B.</title>
        <authorList>
            <person name="Durkin A.S."/>
            <person name="Madupu R."/>
            <person name="Torralba M."/>
            <person name="Methe B."/>
            <person name="Sutton G."/>
            <person name="Strausberg R.L."/>
            <person name="Nelson K.E."/>
        </authorList>
    </citation>
    <scope>NUCLEOTIDE SEQUENCE [LARGE SCALE GENOMIC DNA]</scope>
    <source>
        <strain evidence="1 2">315-B</strain>
    </source>
</reference>
<comment type="caution">
    <text evidence="1">The sequence shown here is derived from an EMBL/GenBank/DDBJ whole genome shotgun (WGS) entry which is preliminary data.</text>
</comment>
<dbReference type="EMBL" id="ADDO01000063">
    <property type="protein sequence ID" value="EFA89546.1"/>
    <property type="molecule type" value="Genomic_DNA"/>
</dbReference>